<keyword evidence="4" id="KW-0325">Glycoprotein</keyword>
<comment type="function">
    <text evidence="6">May be involved in cell wall biosynthesis.</text>
</comment>
<feature type="region of interest" description="Disordered" evidence="7">
    <location>
        <begin position="86"/>
        <end position="151"/>
    </location>
</feature>
<evidence type="ECO:0000256" key="3">
    <source>
        <dbReference type="ARBA" id="ARBA00022679"/>
    </source>
</evidence>
<keyword evidence="6" id="KW-0333">Golgi apparatus</keyword>
<dbReference type="GO" id="GO:0071555">
    <property type="term" value="P:cell wall organization"/>
    <property type="evidence" value="ECO:0007669"/>
    <property type="project" value="UniProtKB-UniRule"/>
</dbReference>
<evidence type="ECO:0000313" key="8">
    <source>
        <dbReference type="EMBL" id="KAH9295023.1"/>
    </source>
</evidence>
<keyword evidence="6" id="KW-1133">Transmembrane helix</keyword>
<dbReference type="InterPro" id="IPR004938">
    <property type="entry name" value="XG_FTase"/>
</dbReference>
<comment type="subcellular location">
    <subcellularLocation>
        <location evidence="6">Golgi apparatus</location>
        <location evidence="6">Golgi stack membrane</location>
        <topology evidence="6">Single-pass type II membrane protein</topology>
    </subcellularLocation>
</comment>
<keyword evidence="6" id="KW-0812">Transmembrane</keyword>
<comment type="similarity">
    <text evidence="1 6">Belongs to the glycosyltransferase 37 family.</text>
</comment>
<feature type="non-terminal residue" evidence="8">
    <location>
        <position position="211"/>
    </location>
</feature>
<evidence type="ECO:0000256" key="2">
    <source>
        <dbReference type="ARBA" id="ARBA00022676"/>
    </source>
</evidence>
<dbReference type="GO" id="GO:0032580">
    <property type="term" value="C:Golgi cisterna membrane"/>
    <property type="evidence" value="ECO:0007669"/>
    <property type="project" value="UniProtKB-SubCell"/>
</dbReference>
<feature type="compositionally biased region" description="Polar residues" evidence="7">
    <location>
        <begin position="116"/>
        <end position="141"/>
    </location>
</feature>
<evidence type="ECO:0000256" key="4">
    <source>
        <dbReference type="ARBA" id="ARBA00023180"/>
    </source>
</evidence>
<dbReference type="GO" id="GO:0008107">
    <property type="term" value="F:galactoside 2-alpha-L-fucosyltransferase activity"/>
    <property type="evidence" value="ECO:0007669"/>
    <property type="project" value="InterPro"/>
</dbReference>
<sequence length="211" mass="23563">MDMTRFRRHLAPTIFEDPDVDSHRIMEKKPGLNITRLLCICIVCVLVLLALVTSSYNTVFQDSPSGQHQISELQHNVARTVKATDGVGIQSNENEWDKEQKGKNQFDHGDGKTNAGDKTSPTMNQVSDDSSSVKNAENTDPSLDGLLADGFSTGSCQSRDQAYQYRKASKHKPSAYLLERLRKYEALHRKCGPNTEFFKNSLDDLKSGKTP</sequence>
<gene>
    <name evidence="8" type="ORF">KI387_038611</name>
</gene>
<dbReference type="GO" id="GO:0042546">
    <property type="term" value="P:cell wall biogenesis"/>
    <property type="evidence" value="ECO:0007669"/>
    <property type="project" value="InterPro"/>
</dbReference>
<evidence type="ECO:0000256" key="5">
    <source>
        <dbReference type="ARBA" id="ARBA00023316"/>
    </source>
</evidence>
<feature type="transmembrane region" description="Helical" evidence="6">
    <location>
        <begin position="34"/>
        <end position="56"/>
    </location>
</feature>
<dbReference type="Pfam" id="PF03254">
    <property type="entry name" value="XG_FTase"/>
    <property type="match status" value="1"/>
</dbReference>
<keyword evidence="9" id="KW-1185">Reference proteome</keyword>
<dbReference type="PANTHER" id="PTHR31889">
    <property type="entry name" value="FUCOSYLTRANSFERASE 2-RELATED"/>
    <property type="match status" value="1"/>
</dbReference>
<evidence type="ECO:0000256" key="7">
    <source>
        <dbReference type="SAM" id="MobiDB-lite"/>
    </source>
</evidence>
<keyword evidence="6" id="KW-0472">Membrane</keyword>
<evidence type="ECO:0000256" key="6">
    <source>
        <dbReference type="RuleBase" id="RU367004"/>
    </source>
</evidence>
<evidence type="ECO:0000256" key="1">
    <source>
        <dbReference type="ARBA" id="ARBA00010481"/>
    </source>
</evidence>
<feature type="compositionally biased region" description="Basic and acidic residues" evidence="7">
    <location>
        <begin position="95"/>
        <end position="111"/>
    </location>
</feature>
<keyword evidence="3 6" id="KW-0808">Transferase</keyword>
<dbReference type="EMBL" id="JAHRHJ020000011">
    <property type="protein sequence ID" value="KAH9295023.1"/>
    <property type="molecule type" value="Genomic_DNA"/>
</dbReference>
<name>A0AA38CEF6_TAXCH</name>
<accession>A0AA38CEF6</accession>
<proteinExistence type="inferred from homology"/>
<dbReference type="EC" id="2.4.1.-" evidence="6"/>
<evidence type="ECO:0000313" key="9">
    <source>
        <dbReference type="Proteomes" id="UP000824469"/>
    </source>
</evidence>
<dbReference type="AlphaFoldDB" id="A0AA38CEF6"/>
<protein>
    <recommendedName>
        <fullName evidence="6">Fucosyltransferase</fullName>
        <ecNumber evidence="6">2.4.1.-</ecNumber>
    </recommendedName>
</protein>
<keyword evidence="2 6" id="KW-0328">Glycosyltransferase</keyword>
<keyword evidence="5 6" id="KW-0961">Cell wall biogenesis/degradation</keyword>
<dbReference type="Proteomes" id="UP000824469">
    <property type="component" value="Unassembled WGS sequence"/>
</dbReference>
<reference evidence="8 9" key="1">
    <citation type="journal article" date="2021" name="Nat. Plants">
        <title>The Taxus genome provides insights into paclitaxel biosynthesis.</title>
        <authorList>
            <person name="Xiong X."/>
            <person name="Gou J."/>
            <person name="Liao Q."/>
            <person name="Li Y."/>
            <person name="Zhou Q."/>
            <person name="Bi G."/>
            <person name="Li C."/>
            <person name="Du R."/>
            <person name="Wang X."/>
            <person name="Sun T."/>
            <person name="Guo L."/>
            <person name="Liang H."/>
            <person name="Lu P."/>
            <person name="Wu Y."/>
            <person name="Zhang Z."/>
            <person name="Ro D.K."/>
            <person name="Shang Y."/>
            <person name="Huang S."/>
            <person name="Yan J."/>
        </authorList>
    </citation>
    <scope>NUCLEOTIDE SEQUENCE [LARGE SCALE GENOMIC DNA]</scope>
    <source>
        <strain evidence="8">Ta-2019</strain>
    </source>
</reference>
<comment type="caution">
    <text evidence="8">The sequence shown here is derived from an EMBL/GenBank/DDBJ whole genome shotgun (WGS) entry which is preliminary data.</text>
</comment>
<dbReference type="PANTHER" id="PTHR31889:SF2">
    <property type="entry name" value="FUCOSYLTRANSFERASE 3"/>
    <property type="match status" value="1"/>
</dbReference>
<dbReference type="GO" id="GO:0009969">
    <property type="term" value="P:xyloglucan biosynthetic process"/>
    <property type="evidence" value="ECO:0007669"/>
    <property type="project" value="TreeGrafter"/>
</dbReference>
<organism evidence="8 9">
    <name type="scientific">Taxus chinensis</name>
    <name type="common">Chinese yew</name>
    <name type="synonym">Taxus wallichiana var. chinensis</name>
    <dbReference type="NCBI Taxonomy" id="29808"/>
    <lineage>
        <taxon>Eukaryota</taxon>
        <taxon>Viridiplantae</taxon>
        <taxon>Streptophyta</taxon>
        <taxon>Embryophyta</taxon>
        <taxon>Tracheophyta</taxon>
        <taxon>Spermatophyta</taxon>
        <taxon>Pinopsida</taxon>
        <taxon>Pinidae</taxon>
        <taxon>Conifers II</taxon>
        <taxon>Cupressales</taxon>
        <taxon>Taxaceae</taxon>
        <taxon>Taxus</taxon>
    </lineage>
</organism>